<gene>
    <name evidence="2" type="ORF">ABB28_15485</name>
</gene>
<dbReference type="InterPro" id="IPR002925">
    <property type="entry name" value="Dienelactn_hydro"/>
</dbReference>
<dbReference type="SUPFAM" id="SSF53474">
    <property type="entry name" value="alpha/beta-Hydrolases"/>
    <property type="match status" value="1"/>
</dbReference>
<reference evidence="2 3" key="1">
    <citation type="submission" date="2015-05" db="EMBL/GenBank/DDBJ databases">
        <title>Genome sequencing and analysis of members of genus Stenotrophomonas.</title>
        <authorList>
            <person name="Patil P.P."/>
            <person name="Midha S."/>
            <person name="Patil P.B."/>
        </authorList>
    </citation>
    <scope>NUCLEOTIDE SEQUENCE [LARGE SCALE GENOMIC DNA]</scope>
    <source>
        <strain evidence="2 3">DSM 21508</strain>
    </source>
</reference>
<dbReference type="RefSeq" id="WP_057687265.1">
    <property type="nucleotide sequence ID" value="NZ_DAMBRS010000009.1"/>
</dbReference>
<evidence type="ECO:0000313" key="2">
    <source>
        <dbReference type="EMBL" id="KRG70363.1"/>
    </source>
</evidence>
<dbReference type="PANTHER" id="PTHR46623:SF6">
    <property type="entry name" value="ALPHA_BETA-HYDROLASES SUPERFAMILY PROTEIN"/>
    <property type="match status" value="1"/>
</dbReference>
<dbReference type="PATRIC" id="fig|517011.3.peg.3281"/>
<organism evidence="2 3">
    <name type="scientific">Stenotrophomonas chelatiphaga</name>
    <dbReference type="NCBI Taxonomy" id="517011"/>
    <lineage>
        <taxon>Bacteria</taxon>
        <taxon>Pseudomonadati</taxon>
        <taxon>Pseudomonadota</taxon>
        <taxon>Gammaproteobacteria</taxon>
        <taxon>Lysobacterales</taxon>
        <taxon>Lysobacteraceae</taxon>
        <taxon>Stenotrophomonas</taxon>
    </lineage>
</organism>
<dbReference type="InterPro" id="IPR051049">
    <property type="entry name" value="Dienelactone_hydrolase-like"/>
</dbReference>
<evidence type="ECO:0000313" key="3">
    <source>
        <dbReference type="Proteomes" id="UP000051386"/>
    </source>
</evidence>
<protein>
    <submittedName>
        <fullName evidence="2">Carboxymethylenebutenolidase</fullName>
    </submittedName>
</protein>
<dbReference type="GO" id="GO:0016787">
    <property type="term" value="F:hydrolase activity"/>
    <property type="evidence" value="ECO:0007669"/>
    <property type="project" value="InterPro"/>
</dbReference>
<feature type="domain" description="Dienelactone hydrolase" evidence="1">
    <location>
        <begin position="19"/>
        <end position="222"/>
    </location>
</feature>
<keyword evidence="3" id="KW-1185">Reference proteome</keyword>
<accession>A0A0R0CLE0</accession>
<sequence length="224" mass="24005">MGNWITLDTHHGKAQAWEVLPAGTPRGALVVIQEIFGVNAHMRSVAERFAAEGYAVLVPSFFDLLDDHAGSAPLELPYDNDGVKAGLDAVNAIGVEKSLVLVRAAATRLAGHGKVGTVGYCWGGSIALLAALRLGLPSVSYYGARNVQYLDETPKAPVMFHFGALDKSIPPEAVAAHREKLPTMETFVYPADHGFNRDVGHAYDPDSAALALQRTLDFFTEHLG</sequence>
<dbReference type="AlphaFoldDB" id="A0A0R0CLE0"/>
<dbReference type="Pfam" id="PF01738">
    <property type="entry name" value="DLH"/>
    <property type="match status" value="1"/>
</dbReference>
<comment type="caution">
    <text evidence="2">The sequence shown here is derived from an EMBL/GenBank/DDBJ whole genome shotgun (WGS) entry which is preliminary data.</text>
</comment>
<dbReference type="Proteomes" id="UP000051386">
    <property type="component" value="Unassembled WGS sequence"/>
</dbReference>
<evidence type="ECO:0000259" key="1">
    <source>
        <dbReference type="Pfam" id="PF01738"/>
    </source>
</evidence>
<dbReference type="EMBL" id="LDJK01000081">
    <property type="protein sequence ID" value="KRG70363.1"/>
    <property type="molecule type" value="Genomic_DNA"/>
</dbReference>
<proteinExistence type="predicted"/>
<name>A0A0R0CLE0_9GAMM</name>
<dbReference type="PANTHER" id="PTHR46623">
    <property type="entry name" value="CARBOXYMETHYLENEBUTENOLIDASE-RELATED"/>
    <property type="match status" value="1"/>
</dbReference>
<dbReference type="InterPro" id="IPR029058">
    <property type="entry name" value="AB_hydrolase_fold"/>
</dbReference>
<dbReference type="Gene3D" id="3.40.50.1820">
    <property type="entry name" value="alpha/beta hydrolase"/>
    <property type="match status" value="1"/>
</dbReference>